<keyword evidence="5 6" id="KW-0717">Septation</keyword>
<feature type="topological domain" description="Cytoplasmic" evidence="6">
    <location>
        <begin position="20"/>
        <end position="572"/>
    </location>
</feature>
<keyword evidence="6" id="KW-0132">Cell division</keyword>
<dbReference type="InterPro" id="IPR010379">
    <property type="entry name" value="EzrA"/>
</dbReference>
<evidence type="ECO:0000256" key="4">
    <source>
        <dbReference type="ARBA" id="ARBA00023136"/>
    </source>
</evidence>
<keyword evidence="9" id="KW-1185">Reference proteome</keyword>
<dbReference type="AlphaFoldDB" id="A0A0R2ENY9"/>
<feature type="coiled-coil region" evidence="6">
    <location>
        <begin position="163"/>
        <end position="212"/>
    </location>
</feature>
<comment type="caution">
    <text evidence="8">The sequence shown here is derived from an EMBL/GenBank/DDBJ whole genome shotgun (WGS) entry which is preliminary data.</text>
</comment>
<feature type="coiled-coil region" evidence="6">
    <location>
        <begin position="381"/>
        <end position="411"/>
    </location>
</feature>
<organism evidence="8 9">
    <name type="scientific">Secundilactobacillus similis DSM 23365 = JCM 2765</name>
    <dbReference type="NCBI Taxonomy" id="1423804"/>
    <lineage>
        <taxon>Bacteria</taxon>
        <taxon>Bacillati</taxon>
        <taxon>Bacillota</taxon>
        <taxon>Bacilli</taxon>
        <taxon>Lactobacillales</taxon>
        <taxon>Lactobacillaceae</taxon>
        <taxon>Secundilactobacillus</taxon>
    </lineage>
</organism>
<gene>
    <name evidence="6" type="primary">ezrA</name>
    <name evidence="8" type="ORF">FD14_GL002416</name>
</gene>
<accession>A0A0R2ENY9</accession>
<keyword evidence="2 6" id="KW-1133">Transmembrane helix</keyword>
<name>A0A0R2ENY9_9LACO</name>
<dbReference type="GO" id="GO:0000917">
    <property type="term" value="P:division septum assembly"/>
    <property type="evidence" value="ECO:0007669"/>
    <property type="project" value="UniProtKB-KW"/>
</dbReference>
<dbReference type="NCBIfam" id="NF003409">
    <property type="entry name" value="PRK04778.1-3"/>
    <property type="match status" value="1"/>
</dbReference>
<keyword evidence="1 6" id="KW-0812">Transmembrane</keyword>
<dbReference type="GO" id="GO:0000921">
    <property type="term" value="P:septin ring assembly"/>
    <property type="evidence" value="ECO:0007669"/>
    <property type="project" value="InterPro"/>
</dbReference>
<sequence length="572" mass="65287">MLIGIIILAIVIYAGVLIYQQVLIRKLKAVDQKRQALDIDQLVQAVDQVKRMSLTGKTLEQVKALVTDFQELTDNRLPRLAKQTSQAITAAKQYHVFAAQQAVGKANESLKVAQQAIDELQAQVKSLKDLDTQHKEAVKSLEGKYQSLRKTLLAKNFMYGPAIDGLEGQLAQLEDDNDHFRELTSQGDHEKAAELLAQLQRDTDRLEEMIQQIPPLFKNIETQFPDQIRELQQGEQTLTAEGYKYPEADLSEQINALTDQVAASKTALGDLDLDTVSQNDTAIATKIDHFYDLMEQEMNAKPKAEANLDYLAKFIAHAKNQNSLLLRELERLNLNYTLDHQELETARGFREQLRTIEGDYQSDVERMHDQTAVMTQVVSRQEKQKQEMTQIEQQQQEINDSVAGLAKEEQQARETLQQFEFEMHSIKRQVENLNLPGASKAYQDYYMVVSDEIKKLNENINQVQINMEDITKQLIMIQSDLDILTEKTDDLVDSALLAEQLIQYANRYRLTHAEVAEASQKAQQLFDNDFDYAKSLETIATVLDQVEPGSYKRLEDQYYQNKQTTTPANEEA</sequence>
<keyword evidence="4 6" id="KW-0472">Membrane</keyword>
<evidence type="ECO:0000256" key="2">
    <source>
        <dbReference type="ARBA" id="ARBA00022989"/>
    </source>
</evidence>
<dbReference type="EMBL" id="AYZM01000165">
    <property type="protein sequence ID" value="KRN18114.1"/>
    <property type="molecule type" value="Genomic_DNA"/>
</dbReference>
<feature type="coiled-coil region" evidence="6">
    <location>
        <begin position="446"/>
        <end position="473"/>
    </location>
</feature>
<feature type="coiled-coil region" evidence="6">
    <location>
        <begin position="315"/>
        <end position="346"/>
    </location>
</feature>
<feature type="topological domain" description="Extracellular" evidence="6">
    <location>
        <begin position="1"/>
        <end position="2"/>
    </location>
</feature>
<reference evidence="8 9" key="1">
    <citation type="journal article" date="2015" name="Genome Announc.">
        <title>Expanding the biotechnology potential of lactobacilli through comparative genomics of 213 strains and associated genera.</title>
        <authorList>
            <person name="Sun Z."/>
            <person name="Harris H.M."/>
            <person name="McCann A."/>
            <person name="Guo C."/>
            <person name="Argimon S."/>
            <person name="Zhang W."/>
            <person name="Yang X."/>
            <person name="Jeffery I.B."/>
            <person name="Cooney J.C."/>
            <person name="Kagawa T.F."/>
            <person name="Liu W."/>
            <person name="Song Y."/>
            <person name="Salvetti E."/>
            <person name="Wrobel A."/>
            <person name="Rasinkangas P."/>
            <person name="Parkhill J."/>
            <person name="Rea M.C."/>
            <person name="O'Sullivan O."/>
            <person name="Ritari J."/>
            <person name="Douillard F.P."/>
            <person name="Paul Ross R."/>
            <person name="Yang R."/>
            <person name="Briner A.E."/>
            <person name="Felis G.E."/>
            <person name="de Vos W.M."/>
            <person name="Barrangou R."/>
            <person name="Klaenhammer T.R."/>
            <person name="Caufield P.W."/>
            <person name="Cui Y."/>
            <person name="Zhang H."/>
            <person name="O'Toole P.W."/>
        </authorList>
    </citation>
    <scope>NUCLEOTIDE SEQUENCE [LARGE SCALE GENOMIC DNA]</scope>
    <source>
        <strain evidence="8 9">DSM 23365</strain>
    </source>
</reference>
<comment type="function">
    <text evidence="6">Negative regulator of FtsZ ring formation; modulates the frequency and position of FtsZ ring formation. Inhibits FtsZ ring formation at polar sites. Interacts either with FtsZ or with one of its binding partners to promote depolymerization.</text>
</comment>
<dbReference type="PATRIC" id="fig|1423804.4.peg.2612"/>
<evidence type="ECO:0000256" key="6">
    <source>
        <dbReference type="HAMAP-Rule" id="MF_00728"/>
    </source>
</evidence>
<evidence type="ECO:0000256" key="7">
    <source>
        <dbReference type="SAM" id="Phobius"/>
    </source>
</evidence>
<comment type="subcellular location">
    <subcellularLocation>
        <location evidence="6">Cell membrane</location>
        <topology evidence="6">Single-pass membrane protein</topology>
    </subcellularLocation>
    <text evidence="6">Colocalized with FtsZ to the nascent septal site.</text>
</comment>
<proteinExistence type="inferred from homology"/>
<dbReference type="HAMAP" id="MF_00728">
    <property type="entry name" value="EzrA"/>
    <property type="match status" value="1"/>
</dbReference>
<dbReference type="Proteomes" id="UP000051442">
    <property type="component" value="Unassembled WGS sequence"/>
</dbReference>
<keyword evidence="3 6" id="KW-0175">Coiled coil</keyword>
<comment type="similarity">
    <text evidence="6">Belongs to the EzrA family.</text>
</comment>
<evidence type="ECO:0000256" key="3">
    <source>
        <dbReference type="ARBA" id="ARBA00023054"/>
    </source>
</evidence>
<dbReference type="GO" id="GO:0005940">
    <property type="term" value="C:septin ring"/>
    <property type="evidence" value="ECO:0007669"/>
    <property type="project" value="InterPro"/>
</dbReference>
<dbReference type="Pfam" id="PF06160">
    <property type="entry name" value="EzrA"/>
    <property type="match status" value="1"/>
</dbReference>
<protein>
    <recommendedName>
        <fullName evidence="6">Septation ring formation regulator EzrA</fullName>
    </recommendedName>
</protein>
<evidence type="ECO:0000313" key="9">
    <source>
        <dbReference type="Proteomes" id="UP000051442"/>
    </source>
</evidence>
<evidence type="ECO:0000313" key="8">
    <source>
        <dbReference type="EMBL" id="KRN18114.1"/>
    </source>
</evidence>
<evidence type="ECO:0000256" key="5">
    <source>
        <dbReference type="ARBA" id="ARBA00023210"/>
    </source>
</evidence>
<keyword evidence="6" id="KW-1003">Cell membrane</keyword>
<dbReference type="STRING" id="1423804.FD14_GL002416"/>
<evidence type="ECO:0000256" key="1">
    <source>
        <dbReference type="ARBA" id="ARBA00022692"/>
    </source>
</evidence>
<feature type="coiled-coil region" evidence="6">
    <location>
        <begin position="103"/>
        <end position="137"/>
    </location>
</feature>
<dbReference type="GO" id="GO:0005886">
    <property type="term" value="C:plasma membrane"/>
    <property type="evidence" value="ECO:0007669"/>
    <property type="project" value="UniProtKB-SubCell"/>
</dbReference>
<keyword evidence="6" id="KW-0131">Cell cycle</keyword>
<feature type="transmembrane region" description="Helical" evidence="7">
    <location>
        <begin position="6"/>
        <end position="24"/>
    </location>
</feature>